<dbReference type="NCBIfam" id="TIGR01766">
    <property type="entry name" value="IS200/IS605 family accessory protein TnpB-like domain"/>
    <property type="match status" value="1"/>
</dbReference>
<organism evidence="7 8">
    <name type="scientific">Stanieria cyanosphaera (strain ATCC 29371 / PCC 7437)</name>
    <dbReference type="NCBI Taxonomy" id="111780"/>
    <lineage>
        <taxon>Bacteria</taxon>
        <taxon>Bacillati</taxon>
        <taxon>Cyanobacteriota</taxon>
        <taxon>Cyanophyceae</taxon>
        <taxon>Pleurocapsales</taxon>
        <taxon>Dermocarpellaceae</taxon>
        <taxon>Stanieria</taxon>
    </lineage>
</organism>
<evidence type="ECO:0000256" key="4">
    <source>
        <dbReference type="ARBA" id="ARBA00023172"/>
    </source>
</evidence>
<feature type="domain" description="Cas12f1-like TNB" evidence="6">
    <location>
        <begin position="299"/>
        <end position="366"/>
    </location>
</feature>
<dbReference type="KEGG" id="scs:Sta7437_4201"/>
<dbReference type="AlphaFoldDB" id="K9XYJ5"/>
<evidence type="ECO:0000259" key="6">
    <source>
        <dbReference type="Pfam" id="PF07282"/>
    </source>
</evidence>
<evidence type="ECO:0000256" key="1">
    <source>
        <dbReference type="ARBA" id="ARBA00008761"/>
    </source>
</evidence>
<dbReference type="InterPro" id="IPR010095">
    <property type="entry name" value="Cas12f1-like_TNB"/>
</dbReference>
<keyword evidence="8" id="KW-1185">Reference proteome</keyword>
<dbReference type="Proteomes" id="UP000010473">
    <property type="component" value="Chromosome"/>
</dbReference>
<reference evidence="8" key="1">
    <citation type="journal article" date="2013" name="Proc. Natl. Acad. Sci. U.S.A.">
        <title>Improving the coverage of the cyanobacterial phylum using diversity-driven genome sequencing.</title>
        <authorList>
            <person name="Shih P.M."/>
            <person name="Wu D."/>
            <person name="Latifi A."/>
            <person name="Axen S.D."/>
            <person name="Fewer D.P."/>
            <person name="Talla E."/>
            <person name="Calteau A."/>
            <person name="Cai F."/>
            <person name="Tandeau de Marsac N."/>
            <person name="Rippka R."/>
            <person name="Herdman M."/>
            <person name="Sivonen K."/>
            <person name="Coursin T."/>
            <person name="Laurent T."/>
            <person name="Goodwin L."/>
            <person name="Nolan M."/>
            <person name="Davenport K.W."/>
            <person name="Han C.S."/>
            <person name="Rubin E.M."/>
            <person name="Eisen J.A."/>
            <person name="Woyke T."/>
            <person name="Gugger M."/>
            <person name="Kerfeld C.A."/>
        </authorList>
    </citation>
    <scope>NUCLEOTIDE SEQUENCE [LARGE SCALE GENOMIC DNA]</scope>
    <source>
        <strain evidence="8">ATCC 29371 / PCC 7437</strain>
    </source>
</reference>
<protein>
    <submittedName>
        <fullName evidence="7">Transposase, IS605 OrfB family</fullName>
    </submittedName>
</protein>
<dbReference type="EMBL" id="CP003653">
    <property type="protein sequence ID" value="AFZ37675.1"/>
    <property type="molecule type" value="Genomic_DNA"/>
</dbReference>
<sequence length="408" mass="46699">MFAVKRKLKLNNKEKTVMAKQAGFSRVVYNYGLSLFWDSLDCKASDSKRLGEIKKCLTNITKKRSEYAWMNEMSSRVYQNAFRDLASAFKRWREGLANKPTQKLKKHGQSFTVDSSNGVVLVPEGKVIKIPTLGTFRLQEPLAESYIAQTFTISYKAGDWYVSFAVKAERIAPIVHEVYDQTGIDLGVTCFATLSDGTEIIAPKPFKQAKTKLAKLQYRARNKLLGNKKQGIKASNNAKKYFQKVTKLHARTANIRQDFLQQTTTNLLRKYHTLRIEDLNVKGMIANRKLASAISDLGFYEFRRLLEYKVSWYAGFVEIVDRWYPSSKLCRKCNERHTELKLKDRLFICPTCNHTESRDLQAAINLANTPEEFITTRIGSIRSNACGLDSADTSRMKQEVNTIVDSYR</sequence>
<evidence type="ECO:0000313" key="7">
    <source>
        <dbReference type="EMBL" id="AFZ37675.1"/>
    </source>
</evidence>
<evidence type="ECO:0000313" key="8">
    <source>
        <dbReference type="Proteomes" id="UP000010473"/>
    </source>
</evidence>
<dbReference type="InterPro" id="IPR001959">
    <property type="entry name" value="Transposase"/>
</dbReference>
<feature type="domain" description="Probable transposase IS891/IS1136/IS1341" evidence="5">
    <location>
        <begin position="177"/>
        <end position="286"/>
    </location>
</feature>
<dbReference type="Pfam" id="PF07282">
    <property type="entry name" value="Cas12f1-like_TNB"/>
    <property type="match status" value="1"/>
</dbReference>
<dbReference type="GO" id="GO:0003677">
    <property type="term" value="F:DNA binding"/>
    <property type="evidence" value="ECO:0007669"/>
    <property type="project" value="UniProtKB-KW"/>
</dbReference>
<proteinExistence type="inferred from homology"/>
<evidence type="ECO:0000256" key="3">
    <source>
        <dbReference type="ARBA" id="ARBA00023125"/>
    </source>
</evidence>
<name>K9XYJ5_STAC7</name>
<keyword evidence="2" id="KW-0815">Transposition</keyword>
<dbReference type="Pfam" id="PF01385">
    <property type="entry name" value="OrfB_IS605"/>
    <property type="match status" value="1"/>
</dbReference>
<keyword evidence="3" id="KW-0238">DNA-binding</keyword>
<evidence type="ECO:0000259" key="5">
    <source>
        <dbReference type="Pfam" id="PF01385"/>
    </source>
</evidence>
<dbReference type="NCBIfam" id="NF040570">
    <property type="entry name" value="guided_TnpB"/>
    <property type="match status" value="1"/>
</dbReference>
<accession>K9XYJ5</accession>
<dbReference type="GO" id="GO:0032196">
    <property type="term" value="P:transposition"/>
    <property type="evidence" value="ECO:0007669"/>
    <property type="project" value="UniProtKB-KW"/>
</dbReference>
<dbReference type="GO" id="GO:0006310">
    <property type="term" value="P:DNA recombination"/>
    <property type="evidence" value="ECO:0007669"/>
    <property type="project" value="UniProtKB-KW"/>
</dbReference>
<dbReference type="RefSeq" id="WP_015195329.1">
    <property type="nucleotide sequence ID" value="NC_019748.1"/>
</dbReference>
<dbReference type="PATRIC" id="fig|111780.3.peg.4352"/>
<dbReference type="HOGENOM" id="CLU_032903_0_2_3"/>
<evidence type="ECO:0000256" key="2">
    <source>
        <dbReference type="ARBA" id="ARBA00022578"/>
    </source>
</evidence>
<gene>
    <name evidence="7" type="ordered locus">Sta7437_4201</name>
</gene>
<keyword evidence="4" id="KW-0233">DNA recombination</keyword>
<dbReference type="eggNOG" id="COG0675">
    <property type="taxonomic scope" value="Bacteria"/>
</dbReference>
<comment type="similarity">
    <text evidence="1">In the C-terminal section; belongs to the transposase 35 family.</text>
</comment>